<evidence type="ECO:0000256" key="5">
    <source>
        <dbReference type="ARBA" id="ARBA00023014"/>
    </source>
</evidence>
<protein>
    <submittedName>
        <fullName evidence="7">NADH-quinone oxidoreductase subunit E</fullName>
        <ecNumber evidence="7">1.6.5.11</ecNumber>
    </submittedName>
</protein>
<dbReference type="SUPFAM" id="SSF52833">
    <property type="entry name" value="Thioredoxin-like"/>
    <property type="match status" value="1"/>
</dbReference>
<gene>
    <name evidence="7" type="primary">nuoE_5</name>
    <name evidence="7" type="ORF">SDC9_48661</name>
</gene>
<comment type="similarity">
    <text evidence="1">Belongs to the complex I 24 kDa subunit family.</text>
</comment>
<accession>A0A644WF62</accession>
<evidence type="ECO:0000256" key="6">
    <source>
        <dbReference type="ARBA" id="ARBA00034078"/>
    </source>
</evidence>
<keyword evidence="7" id="KW-0560">Oxidoreductase</keyword>
<dbReference type="InterPro" id="IPR002023">
    <property type="entry name" value="NuoE-like"/>
</dbReference>
<evidence type="ECO:0000256" key="3">
    <source>
        <dbReference type="ARBA" id="ARBA00022723"/>
    </source>
</evidence>
<evidence type="ECO:0000256" key="2">
    <source>
        <dbReference type="ARBA" id="ARBA00022714"/>
    </source>
</evidence>
<dbReference type="CDD" id="cd03064">
    <property type="entry name" value="TRX_Fd_NuoE"/>
    <property type="match status" value="1"/>
</dbReference>
<proteinExistence type="inferred from homology"/>
<comment type="cofactor">
    <cofactor evidence="6">
        <name>[2Fe-2S] cluster</name>
        <dbReference type="ChEBI" id="CHEBI:190135"/>
    </cofactor>
</comment>
<dbReference type="InterPro" id="IPR042128">
    <property type="entry name" value="NuoE_dom"/>
</dbReference>
<dbReference type="PANTHER" id="PTHR10371">
    <property type="entry name" value="NADH DEHYDROGENASE UBIQUINONE FLAVOPROTEIN 2, MITOCHONDRIAL"/>
    <property type="match status" value="1"/>
</dbReference>
<dbReference type="GO" id="GO:0003954">
    <property type="term" value="F:NADH dehydrogenase activity"/>
    <property type="evidence" value="ECO:0007669"/>
    <property type="project" value="TreeGrafter"/>
</dbReference>
<dbReference type="GO" id="GO:0051537">
    <property type="term" value="F:2 iron, 2 sulfur cluster binding"/>
    <property type="evidence" value="ECO:0007669"/>
    <property type="project" value="UniProtKB-KW"/>
</dbReference>
<evidence type="ECO:0000256" key="4">
    <source>
        <dbReference type="ARBA" id="ARBA00023004"/>
    </source>
</evidence>
<keyword evidence="3" id="KW-0479">Metal-binding</keyword>
<dbReference type="PIRSF" id="PIRSF000216">
    <property type="entry name" value="NADH_DH_24kDa"/>
    <property type="match status" value="1"/>
</dbReference>
<sequence length="167" mass="18833">MEPISDLIKRLADRHGRERSSLLPILQGVVEQEKYLSEYSMTEIARELDLPAAEVYGTATFYSFLEHKKMGRYIIRICKTITCSMKGENQILLTIQELLKIKVGETTPDGNFSLLQTNCLGFCHKAPAMLINNEVYNELTPDKVREILTSYINSNVGGTKNDINTSA</sequence>
<dbReference type="PANTHER" id="PTHR10371:SF3">
    <property type="entry name" value="NADH DEHYDROGENASE [UBIQUINONE] FLAVOPROTEIN 2, MITOCHONDRIAL"/>
    <property type="match status" value="1"/>
</dbReference>
<evidence type="ECO:0000313" key="7">
    <source>
        <dbReference type="EMBL" id="MPM02412.1"/>
    </source>
</evidence>
<dbReference type="EC" id="1.6.5.11" evidence="7"/>
<evidence type="ECO:0000256" key="1">
    <source>
        <dbReference type="ARBA" id="ARBA00010643"/>
    </source>
</evidence>
<dbReference type="GO" id="GO:0046872">
    <property type="term" value="F:metal ion binding"/>
    <property type="evidence" value="ECO:0007669"/>
    <property type="project" value="UniProtKB-KW"/>
</dbReference>
<dbReference type="Gene3D" id="3.40.30.10">
    <property type="entry name" value="Glutaredoxin"/>
    <property type="match status" value="1"/>
</dbReference>
<keyword evidence="2" id="KW-0001">2Fe-2S</keyword>
<name>A0A644WF62_9ZZZZ</name>
<keyword evidence="4" id="KW-0408">Iron</keyword>
<dbReference type="InterPro" id="IPR036249">
    <property type="entry name" value="Thioredoxin-like_sf"/>
</dbReference>
<dbReference type="EMBL" id="VSSQ01000866">
    <property type="protein sequence ID" value="MPM02412.1"/>
    <property type="molecule type" value="Genomic_DNA"/>
</dbReference>
<organism evidence="7">
    <name type="scientific">bioreactor metagenome</name>
    <dbReference type="NCBI Taxonomy" id="1076179"/>
    <lineage>
        <taxon>unclassified sequences</taxon>
        <taxon>metagenomes</taxon>
        <taxon>ecological metagenomes</taxon>
    </lineage>
</organism>
<dbReference type="Pfam" id="PF01257">
    <property type="entry name" value="2Fe-2S_thioredx"/>
    <property type="match status" value="1"/>
</dbReference>
<dbReference type="AlphaFoldDB" id="A0A644WF62"/>
<reference evidence="7" key="1">
    <citation type="submission" date="2019-08" db="EMBL/GenBank/DDBJ databases">
        <authorList>
            <person name="Kucharzyk K."/>
            <person name="Murdoch R.W."/>
            <person name="Higgins S."/>
            <person name="Loffler F."/>
        </authorList>
    </citation>
    <scope>NUCLEOTIDE SEQUENCE</scope>
</reference>
<keyword evidence="5" id="KW-0411">Iron-sulfur</keyword>
<comment type="caution">
    <text evidence="7">The sequence shown here is derived from an EMBL/GenBank/DDBJ whole genome shotgun (WGS) entry which is preliminary data.</text>
</comment>
<dbReference type="InterPro" id="IPR041921">
    <property type="entry name" value="NuoE_N"/>
</dbReference>
<dbReference type="Gene3D" id="1.10.10.1590">
    <property type="entry name" value="NADH-quinone oxidoreductase subunit E"/>
    <property type="match status" value="1"/>
</dbReference>
<dbReference type="PROSITE" id="PS01099">
    <property type="entry name" value="COMPLEX1_24K"/>
    <property type="match status" value="1"/>
</dbReference>